<feature type="transmembrane region" description="Helical" evidence="7">
    <location>
        <begin position="399"/>
        <end position="423"/>
    </location>
</feature>
<dbReference type="RefSeq" id="WP_109584908.1">
    <property type="nucleotide sequence ID" value="NZ_CAJPUX010000008.1"/>
</dbReference>
<dbReference type="PIRSF" id="PIRSF006066">
    <property type="entry name" value="HI0050"/>
    <property type="match status" value="1"/>
</dbReference>
<dbReference type="OrthoDB" id="9777699at2"/>
<keyword evidence="10" id="KW-1185">Reference proteome</keyword>
<dbReference type="AlphaFoldDB" id="A0A316ELV2"/>
<evidence type="ECO:0000256" key="1">
    <source>
        <dbReference type="ARBA" id="ARBA00004429"/>
    </source>
</evidence>
<feature type="domain" description="TRAP C4-dicarboxylate transport system permease DctM subunit" evidence="8">
    <location>
        <begin position="8"/>
        <end position="420"/>
    </location>
</feature>
<feature type="transmembrane region" description="Helical" evidence="7">
    <location>
        <begin position="317"/>
        <end position="347"/>
    </location>
</feature>
<keyword evidence="6 7" id="KW-0472">Membrane</keyword>
<reference evidence="9 10" key="1">
    <citation type="submission" date="2018-05" db="EMBL/GenBank/DDBJ databases">
        <title>Genomic Encyclopedia of Type Strains, Phase IV (KMG-V): Genome sequencing to study the core and pangenomes of soil and plant-associated prokaryotes.</title>
        <authorList>
            <person name="Whitman W."/>
        </authorList>
    </citation>
    <scope>NUCLEOTIDE SEQUENCE [LARGE SCALE GENOMIC DNA]</scope>
    <source>
        <strain evidence="9 10">SLV-132</strain>
    </source>
</reference>
<gene>
    <name evidence="9" type="ORF">C7419_10626</name>
</gene>
<sequence length="429" mass="45083">MTIFVFVGSLLGAMSLGMPIAFALLASGVALMLHLGNFDTQILAQNMLEGVNNYPLMAVPFFMLAGELMNAGGLSQRIVRVADAAVGHVRGGLGYVAIIAATVVASISGSAVADTAAVAALLIPMMRKAGYNVPRAAGLIAAGGIIAPVIPPSIAIVVFGVVAQISITKLFLAGIAPGAMMAFTLAATWYFCARKEMRSGKLAEVQPFSLRRLLQTLREGVWALVLPVVIIGGMKIGAFTPTEAAVVAVVYAMAIGRFVYGELKLRDLPSLIVTASKTSSTVLFLVACALVSAWLITIANIPAQVTTLLDPFIDNKILLMFVIMVLVIIVGTALDLMPTILIMTPILMPVITKAGIDPVYFGVMFVLNNAIGLLTPPVGTVLNVVAGTSRCSLDSVIGGVWPFLLSLTALMFLFVLFPQLILVPASWLR</sequence>
<evidence type="ECO:0000256" key="5">
    <source>
        <dbReference type="ARBA" id="ARBA00022989"/>
    </source>
</evidence>
<dbReference type="Proteomes" id="UP000245754">
    <property type="component" value="Unassembled WGS sequence"/>
</dbReference>
<organism evidence="9 10">
    <name type="scientific">Cupriavidus plantarum</name>
    <dbReference type="NCBI Taxonomy" id="942865"/>
    <lineage>
        <taxon>Bacteria</taxon>
        <taxon>Pseudomonadati</taxon>
        <taxon>Pseudomonadota</taxon>
        <taxon>Betaproteobacteria</taxon>
        <taxon>Burkholderiales</taxon>
        <taxon>Burkholderiaceae</taxon>
        <taxon>Cupriavidus</taxon>
    </lineage>
</organism>
<feature type="transmembrane region" description="Helical" evidence="7">
    <location>
        <begin position="281"/>
        <end position="305"/>
    </location>
</feature>
<evidence type="ECO:0000256" key="6">
    <source>
        <dbReference type="ARBA" id="ARBA00023136"/>
    </source>
</evidence>
<feature type="transmembrane region" description="Helical" evidence="7">
    <location>
        <begin position="244"/>
        <end position="260"/>
    </location>
</feature>
<comment type="subunit">
    <text evidence="7">The complex comprises the extracytoplasmic solute receptor protein and the two transmembrane proteins.</text>
</comment>
<evidence type="ECO:0000256" key="4">
    <source>
        <dbReference type="ARBA" id="ARBA00022692"/>
    </source>
</evidence>
<comment type="similarity">
    <text evidence="7">Belongs to the TRAP transporter large permease family.</text>
</comment>
<keyword evidence="7" id="KW-0813">Transport</keyword>
<evidence type="ECO:0000256" key="2">
    <source>
        <dbReference type="ARBA" id="ARBA00022475"/>
    </source>
</evidence>
<dbReference type="GeneID" id="98343680"/>
<feature type="transmembrane region" description="Helical" evidence="7">
    <location>
        <begin position="54"/>
        <end position="73"/>
    </location>
</feature>
<dbReference type="PANTHER" id="PTHR33362:SF4">
    <property type="entry name" value="2,3-DIKETO-L-GULONATE TRAP TRANSPORTER LARGE PERMEASE PROTEIN YIAN"/>
    <property type="match status" value="1"/>
</dbReference>
<dbReference type="NCBIfam" id="TIGR00786">
    <property type="entry name" value="dctM"/>
    <property type="match status" value="1"/>
</dbReference>
<feature type="transmembrane region" description="Helical" evidence="7">
    <location>
        <begin position="136"/>
        <end position="165"/>
    </location>
</feature>
<evidence type="ECO:0000259" key="8">
    <source>
        <dbReference type="Pfam" id="PF06808"/>
    </source>
</evidence>
<accession>A0A316ELV2</accession>
<comment type="subcellular location">
    <subcellularLocation>
        <location evidence="1 7">Cell inner membrane</location>
        <topology evidence="1 7">Multi-pass membrane protein</topology>
    </subcellularLocation>
</comment>
<evidence type="ECO:0000256" key="3">
    <source>
        <dbReference type="ARBA" id="ARBA00022519"/>
    </source>
</evidence>
<keyword evidence="4 7" id="KW-0812">Transmembrane</keyword>
<evidence type="ECO:0000313" key="9">
    <source>
        <dbReference type="EMBL" id="PWK32607.1"/>
    </source>
</evidence>
<name>A0A316ELV2_9BURK</name>
<comment type="function">
    <text evidence="7">Part of the tripartite ATP-independent periplasmic (TRAP) transport system.</text>
</comment>
<feature type="transmembrane region" description="Helical" evidence="7">
    <location>
        <begin position="359"/>
        <end position="379"/>
    </location>
</feature>
<protein>
    <recommendedName>
        <fullName evidence="7">TRAP transporter large permease protein</fullName>
    </recommendedName>
</protein>
<dbReference type="Pfam" id="PF06808">
    <property type="entry name" value="DctM"/>
    <property type="match status" value="1"/>
</dbReference>
<feature type="transmembrane region" description="Helical" evidence="7">
    <location>
        <begin position="171"/>
        <end position="192"/>
    </location>
</feature>
<feature type="transmembrane region" description="Helical" evidence="7">
    <location>
        <begin position="6"/>
        <end position="33"/>
    </location>
</feature>
<dbReference type="InterPro" id="IPR004681">
    <property type="entry name" value="TRAP_DctM"/>
</dbReference>
<dbReference type="PANTHER" id="PTHR33362">
    <property type="entry name" value="SIALIC ACID TRAP TRANSPORTER PERMEASE PROTEIN SIAT-RELATED"/>
    <property type="match status" value="1"/>
</dbReference>
<dbReference type="GO" id="GO:0005886">
    <property type="term" value="C:plasma membrane"/>
    <property type="evidence" value="ECO:0007669"/>
    <property type="project" value="UniProtKB-SubCell"/>
</dbReference>
<proteinExistence type="inferred from homology"/>
<comment type="caution">
    <text evidence="9">The sequence shown here is derived from an EMBL/GenBank/DDBJ whole genome shotgun (WGS) entry which is preliminary data.</text>
</comment>
<dbReference type="EMBL" id="QGGT01000006">
    <property type="protein sequence ID" value="PWK32607.1"/>
    <property type="molecule type" value="Genomic_DNA"/>
</dbReference>
<keyword evidence="5 7" id="KW-1133">Transmembrane helix</keyword>
<feature type="transmembrane region" description="Helical" evidence="7">
    <location>
        <begin position="93"/>
        <end position="124"/>
    </location>
</feature>
<keyword evidence="2" id="KW-1003">Cell membrane</keyword>
<dbReference type="InterPro" id="IPR010656">
    <property type="entry name" value="DctM"/>
</dbReference>
<evidence type="ECO:0000313" key="10">
    <source>
        <dbReference type="Proteomes" id="UP000245754"/>
    </source>
</evidence>
<keyword evidence="3 7" id="KW-0997">Cell inner membrane</keyword>
<feature type="transmembrane region" description="Helical" evidence="7">
    <location>
        <begin position="220"/>
        <end position="238"/>
    </location>
</feature>
<evidence type="ECO:0000256" key="7">
    <source>
        <dbReference type="RuleBase" id="RU369079"/>
    </source>
</evidence>
<dbReference type="GO" id="GO:0022857">
    <property type="term" value="F:transmembrane transporter activity"/>
    <property type="evidence" value="ECO:0007669"/>
    <property type="project" value="UniProtKB-UniRule"/>
</dbReference>